<comment type="caution">
    <text evidence="2">The sequence shown here is derived from an EMBL/GenBank/DDBJ whole genome shotgun (WGS) entry which is preliminary data.</text>
</comment>
<gene>
    <name evidence="2" type="ORF">GN244_ATG17600</name>
</gene>
<sequence>MLVAELNTMHKRKLRKDQYKSKFARLMHDYDLYKHIRSLSGAGIESDTTPTLDDDVWERLMASKPQAKSKIKEIKKAGFVHAAVWCLIAGDTRANGKDARTVPELVVELDAADAQDAGESPGESPGRASTPK</sequence>
<feature type="region of interest" description="Disordered" evidence="1">
    <location>
        <begin position="110"/>
        <end position="132"/>
    </location>
</feature>
<accession>A0A833W5D5</accession>
<keyword evidence="3" id="KW-1185">Reference proteome</keyword>
<dbReference type="EMBL" id="WSZM01000660">
    <property type="protein sequence ID" value="KAF4030588.1"/>
    <property type="molecule type" value="Genomic_DNA"/>
</dbReference>
<dbReference type="AlphaFoldDB" id="A0A833W5D5"/>
<name>A0A833W5D5_PHYIN</name>
<reference evidence="2" key="1">
    <citation type="submission" date="2020-04" db="EMBL/GenBank/DDBJ databases">
        <title>Hybrid Assembly of Korean Phytophthora infestans isolates.</title>
        <authorList>
            <person name="Prokchorchik M."/>
            <person name="Lee Y."/>
            <person name="Seo J."/>
            <person name="Cho J.-H."/>
            <person name="Park Y.-E."/>
            <person name="Jang D.-C."/>
            <person name="Im J.-S."/>
            <person name="Choi J.-G."/>
            <person name="Park H.-J."/>
            <person name="Lee G.-B."/>
            <person name="Lee Y.-G."/>
            <person name="Hong S.-Y."/>
            <person name="Cho K."/>
            <person name="Sohn K.H."/>
        </authorList>
    </citation>
    <scope>NUCLEOTIDE SEQUENCE</scope>
    <source>
        <strain evidence="2">KR_1_A1</strain>
    </source>
</reference>
<dbReference type="Proteomes" id="UP000602510">
    <property type="component" value="Unassembled WGS sequence"/>
</dbReference>
<evidence type="ECO:0000313" key="3">
    <source>
        <dbReference type="Proteomes" id="UP000602510"/>
    </source>
</evidence>
<evidence type="ECO:0000256" key="1">
    <source>
        <dbReference type="SAM" id="MobiDB-lite"/>
    </source>
</evidence>
<evidence type="ECO:0000313" key="2">
    <source>
        <dbReference type="EMBL" id="KAF4030588.1"/>
    </source>
</evidence>
<proteinExistence type="predicted"/>
<protein>
    <submittedName>
        <fullName evidence="2">Uncharacterized protein</fullName>
    </submittedName>
</protein>
<organism evidence="2 3">
    <name type="scientific">Phytophthora infestans</name>
    <name type="common">Potato late blight agent</name>
    <name type="synonym">Botrytis infestans</name>
    <dbReference type="NCBI Taxonomy" id="4787"/>
    <lineage>
        <taxon>Eukaryota</taxon>
        <taxon>Sar</taxon>
        <taxon>Stramenopiles</taxon>
        <taxon>Oomycota</taxon>
        <taxon>Peronosporomycetes</taxon>
        <taxon>Peronosporales</taxon>
        <taxon>Peronosporaceae</taxon>
        <taxon>Phytophthora</taxon>
    </lineage>
</organism>